<sequence>MSRRGLIVVRNGVTHDARVLREAATMAEAGLEPLVLGVQTTTERRRRSVEAGFPVLRLDPMASWRRTLSRLRPGWAVAAPDAGAAPASTSGGRVAPPAVPGPAPGRRAHVRRLLVALDFYRQAIGVTRRLRPAVVHCNDHNTMWVGVAARLLTGARVIYDSHELWPDRNGRPEWRPALLAGEALFVRAADLVMTTSPGYADVIARRYRVARPAVVRNVPAGLPGGAPEPQPPDGDPVAVYVGGILRGRGIEQAIDALPMAPGVRLRCIGPGAGAYRAELARRAAQRGVGNRVELVEPVAPDAVVASLRGAAMGLMLIQPVCLSYELTLPNKMFEYAAAGLPMVVSDLPVMAGITREYGCGVVVAPADPGAIAAAMHRLLDPRLHEACAAGARRLAAEVTWDGEQARLRAAYAAP</sequence>
<proteinExistence type="predicted"/>
<protein>
    <recommendedName>
        <fullName evidence="4">Glycosyltransferase subfamily 4-like N-terminal domain-containing protein</fullName>
    </recommendedName>
</protein>
<dbReference type="Gene3D" id="3.40.50.2000">
    <property type="entry name" value="Glycogen Phosphorylase B"/>
    <property type="match status" value="2"/>
</dbReference>
<evidence type="ECO:0000313" key="5">
    <source>
        <dbReference type="EMBL" id="UGS38802.1"/>
    </source>
</evidence>
<dbReference type="InterPro" id="IPR028098">
    <property type="entry name" value="Glyco_trans_4-like_N"/>
</dbReference>
<dbReference type="EMBL" id="CP087164">
    <property type="protein sequence ID" value="UGS38802.1"/>
    <property type="molecule type" value="Genomic_DNA"/>
</dbReference>
<dbReference type="Pfam" id="PF13579">
    <property type="entry name" value="Glyco_trans_4_4"/>
    <property type="match status" value="1"/>
</dbReference>
<keyword evidence="1" id="KW-0328">Glycosyltransferase</keyword>
<keyword evidence="2" id="KW-0808">Transferase</keyword>
<dbReference type="GO" id="GO:0016757">
    <property type="term" value="F:glycosyltransferase activity"/>
    <property type="evidence" value="ECO:0007669"/>
    <property type="project" value="UniProtKB-KW"/>
</dbReference>
<accession>A0A9E7C6F6</accession>
<name>A0A9E7C6F6_9ACTN</name>
<evidence type="ECO:0000256" key="1">
    <source>
        <dbReference type="ARBA" id="ARBA00022676"/>
    </source>
</evidence>
<gene>
    <name evidence="5" type="ORF">DSM104329_05232</name>
</gene>
<feature type="domain" description="Glycosyltransferase subfamily 4-like N-terminal" evidence="4">
    <location>
        <begin position="18"/>
        <end position="217"/>
    </location>
</feature>
<organism evidence="5 6">
    <name type="scientific">Capillimicrobium parvum</name>
    <dbReference type="NCBI Taxonomy" id="2884022"/>
    <lineage>
        <taxon>Bacteria</taxon>
        <taxon>Bacillati</taxon>
        <taxon>Actinomycetota</taxon>
        <taxon>Thermoleophilia</taxon>
        <taxon>Solirubrobacterales</taxon>
        <taxon>Capillimicrobiaceae</taxon>
        <taxon>Capillimicrobium</taxon>
    </lineage>
</organism>
<evidence type="ECO:0000313" key="6">
    <source>
        <dbReference type="Proteomes" id="UP001162834"/>
    </source>
</evidence>
<evidence type="ECO:0000256" key="3">
    <source>
        <dbReference type="SAM" id="MobiDB-lite"/>
    </source>
</evidence>
<evidence type="ECO:0000259" key="4">
    <source>
        <dbReference type="Pfam" id="PF13579"/>
    </source>
</evidence>
<feature type="compositionally biased region" description="Low complexity" evidence="3">
    <location>
        <begin position="81"/>
        <end position="96"/>
    </location>
</feature>
<dbReference type="Proteomes" id="UP001162834">
    <property type="component" value="Chromosome"/>
</dbReference>
<dbReference type="KEGG" id="sbae:DSM104329_05232"/>
<dbReference type="SUPFAM" id="SSF53756">
    <property type="entry name" value="UDP-Glycosyltransferase/glycogen phosphorylase"/>
    <property type="match status" value="1"/>
</dbReference>
<dbReference type="PANTHER" id="PTHR12526">
    <property type="entry name" value="GLYCOSYLTRANSFERASE"/>
    <property type="match status" value="1"/>
</dbReference>
<reference evidence="5" key="1">
    <citation type="journal article" date="2022" name="Int. J. Syst. Evol. Microbiol.">
        <title>Pseudomonas aegrilactucae sp. nov. and Pseudomonas morbosilactucae sp. nov., pathogens causing bacterial rot of lettuce in Japan.</title>
        <authorList>
            <person name="Sawada H."/>
            <person name="Fujikawa T."/>
            <person name="Satou M."/>
        </authorList>
    </citation>
    <scope>NUCLEOTIDE SEQUENCE</scope>
    <source>
        <strain evidence="5">0166_1</strain>
    </source>
</reference>
<dbReference type="AlphaFoldDB" id="A0A9E7C6F6"/>
<feature type="region of interest" description="Disordered" evidence="3">
    <location>
        <begin position="81"/>
        <end position="103"/>
    </location>
</feature>
<dbReference type="Pfam" id="PF13692">
    <property type="entry name" value="Glyco_trans_1_4"/>
    <property type="match status" value="1"/>
</dbReference>
<evidence type="ECO:0000256" key="2">
    <source>
        <dbReference type="ARBA" id="ARBA00022679"/>
    </source>
</evidence>
<dbReference type="RefSeq" id="WP_259312817.1">
    <property type="nucleotide sequence ID" value="NZ_CP087164.1"/>
</dbReference>
<keyword evidence="6" id="KW-1185">Reference proteome</keyword>
<dbReference type="PANTHER" id="PTHR12526:SF510">
    <property type="entry name" value="D-INOSITOL 3-PHOSPHATE GLYCOSYLTRANSFERASE"/>
    <property type="match status" value="1"/>
</dbReference>